<dbReference type="RefSeq" id="WP_115432990.1">
    <property type="nucleotide sequence ID" value="NZ_CP031337.1"/>
</dbReference>
<dbReference type="InterPro" id="IPR012899">
    <property type="entry name" value="LTXXQ"/>
</dbReference>
<organism evidence="3 4">
    <name type="scientific">Crenobacter cavernae</name>
    <dbReference type="NCBI Taxonomy" id="2290923"/>
    <lineage>
        <taxon>Bacteria</taxon>
        <taxon>Pseudomonadati</taxon>
        <taxon>Pseudomonadota</taxon>
        <taxon>Betaproteobacteria</taxon>
        <taxon>Neisseriales</taxon>
        <taxon>Neisseriaceae</taxon>
        <taxon>Crenobacter</taxon>
    </lineage>
</organism>
<reference evidence="3 4" key="1">
    <citation type="submission" date="2018-07" db="EMBL/GenBank/DDBJ databases">
        <title>Crenobacter cavernae sp. nov., isolated from a karst cave.</title>
        <authorList>
            <person name="Zhu H."/>
        </authorList>
    </citation>
    <scope>NUCLEOTIDE SEQUENCE [LARGE SCALE GENOMIC DNA]</scope>
    <source>
        <strain evidence="3 4">K1W11S-77</strain>
    </source>
</reference>
<proteinExistence type="predicted"/>
<dbReference type="GO" id="GO:0042597">
    <property type="term" value="C:periplasmic space"/>
    <property type="evidence" value="ECO:0007669"/>
    <property type="project" value="InterPro"/>
</dbReference>
<feature type="region of interest" description="Disordered" evidence="1">
    <location>
        <begin position="129"/>
        <end position="162"/>
    </location>
</feature>
<evidence type="ECO:0008006" key="5">
    <source>
        <dbReference type="Google" id="ProtNLM"/>
    </source>
</evidence>
<dbReference type="Pfam" id="PF07813">
    <property type="entry name" value="LTXXQ"/>
    <property type="match status" value="1"/>
</dbReference>
<dbReference type="AlphaFoldDB" id="A0A345Y553"/>
<evidence type="ECO:0000256" key="2">
    <source>
        <dbReference type="SAM" id="SignalP"/>
    </source>
</evidence>
<feature type="signal peptide" evidence="2">
    <location>
        <begin position="1"/>
        <end position="28"/>
    </location>
</feature>
<sequence>MKSIQFSRTLGALALGAALLTAAMPALSQPGPEGAMPHRAFSEADRAAFAQKRLDHMAARLEIKASQQAAWKAYSQVVLDQSKRMGPPLADMKGDAATVLRARAERMNQHAKNLNQLADATARLSAALTPEQRQVLDQTAREHGRFRHHGGKHGEGQQAPKP</sequence>
<feature type="chain" id="PRO_5016946994" description="Periplasmic heavy metal sensor" evidence="2">
    <location>
        <begin position="29"/>
        <end position="162"/>
    </location>
</feature>
<evidence type="ECO:0000256" key="1">
    <source>
        <dbReference type="SAM" id="MobiDB-lite"/>
    </source>
</evidence>
<dbReference type="EMBL" id="CP031337">
    <property type="protein sequence ID" value="AXK39055.1"/>
    <property type="molecule type" value="Genomic_DNA"/>
</dbReference>
<accession>A0A345Y553</accession>
<name>A0A345Y553_9NEIS</name>
<evidence type="ECO:0000313" key="3">
    <source>
        <dbReference type="EMBL" id="AXK39055.1"/>
    </source>
</evidence>
<keyword evidence="2" id="KW-0732">Signal</keyword>
<gene>
    <name evidence="3" type="ORF">DWG20_06165</name>
</gene>
<dbReference type="Proteomes" id="UP000254537">
    <property type="component" value="Chromosome"/>
</dbReference>
<dbReference type="OrthoDB" id="7283650at2"/>
<protein>
    <recommendedName>
        <fullName evidence="5">Periplasmic heavy metal sensor</fullName>
    </recommendedName>
</protein>
<evidence type="ECO:0000313" key="4">
    <source>
        <dbReference type="Proteomes" id="UP000254537"/>
    </source>
</evidence>
<dbReference type="KEGG" id="ccah:DWG20_06165"/>